<dbReference type="SUPFAM" id="SSF52025">
    <property type="entry name" value="PA domain"/>
    <property type="match status" value="1"/>
</dbReference>
<dbReference type="AlphaFoldDB" id="W4QZ85"/>
<comment type="caution">
    <text evidence="2">The sequence shown here is derived from an EMBL/GenBank/DDBJ whole genome shotgun (WGS) entry which is preliminary data.</text>
</comment>
<dbReference type="InterPro" id="IPR007484">
    <property type="entry name" value="Peptidase_M28"/>
</dbReference>
<sequence>MFTEWRKKLFEEISGRQAFRYAERIAQFHRIQASVGYREAANAAVRLLRRDGVEAEIVSYPAQAGERLLAHRSFQEWHCHHAELWLEGEERIRLARFEEEEISLVQRSVATPAEGVHTELVVIENAEDPMSYEGVDLKGKIALVRGNQFLINDLAVEEHGAIGLIFDNLNEYPPIRTRLDMPDAIQYTSFWWLGEERKAFGFAVSPRVGEQLRLRNQKGTVKLSAKVDAELSDGSFENIEFFIPGKKEKEVLLVSHLCHPYPGGQDNASGPGTLMETMRTMNRLIKEGHLPQPDLGIRFLMMPEMTGTYAYFVQYPERRHKTIAALNLDMVGADQKTGGGPLCIEQPPMATPSFVDRFAFQLVKAVVKNTSNFTGTSSYSTVHYQKTRFSGGSDHYIISDPTIGIPCPMFIQWPDKHYHTTEDSISHLDEKLMSHVALTTALYAYGLANGSEVEWKELLTKDIGSRYGELVEQLETTPQSFVEQEKDN</sequence>
<reference evidence="2 3" key="1">
    <citation type="journal article" date="2014" name="Genome Announc.">
        <title>Draft Genome Sequences of Three Alkaliphilic Bacillus Strains, Bacillus wakoensis JCM 9140T, Bacillus akibai JCM 9157T, and Bacillus hemicellulosilyticus JCM 9152T.</title>
        <authorList>
            <person name="Yuki M."/>
            <person name="Oshima K."/>
            <person name="Suda W."/>
            <person name="Oshida Y."/>
            <person name="Kitamura K."/>
            <person name="Iida T."/>
            <person name="Hattori M."/>
            <person name="Ohkuma M."/>
        </authorList>
    </citation>
    <scope>NUCLEOTIDE SEQUENCE [LARGE SCALE GENOMIC DNA]</scope>
    <source>
        <strain evidence="2 3">JCM 9157</strain>
    </source>
</reference>
<dbReference type="Gene3D" id="3.40.630.10">
    <property type="entry name" value="Zn peptidases"/>
    <property type="match status" value="1"/>
</dbReference>
<dbReference type="SUPFAM" id="SSF53187">
    <property type="entry name" value="Zn-dependent exopeptidases"/>
    <property type="match status" value="1"/>
</dbReference>
<dbReference type="EMBL" id="BAUV01000048">
    <property type="protein sequence ID" value="GAE36973.1"/>
    <property type="molecule type" value="Genomic_DNA"/>
</dbReference>
<proteinExistence type="predicted"/>
<organism evidence="2 3">
    <name type="scientific">Halalkalibacter akibai (strain ATCC 43226 / DSM 21942 / CIP 109018 / JCM 9157 / 1139)</name>
    <name type="common">Bacillus akibai</name>
    <dbReference type="NCBI Taxonomy" id="1236973"/>
    <lineage>
        <taxon>Bacteria</taxon>
        <taxon>Bacillati</taxon>
        <taxon>Bacillota</taxon>
        <taxon>Bacilli</taxon>
        <taxon>Bacillales</taxon>
        <taxon>Bacillaceae</taxon>
        <taxon>Halalkalibacter</taxon>
    </lineage>
</organism>
<dbReference type="STRING" id="1236973.JCM9157_4212"/>
<gene>
    <name evidence="2" type="ORF">JCM9157_4212</name>
</gene>
<dbReference type="eggNOG" id="COG2234">
    <property type="taxonomic scope" value="Bacteria"/>
</dbReference>
<evidence type="ECO:0000313" key="3">
    <source>
        <dbReference type="Proteomes" id="UP000018896"/>
    </source>
</evidence>
<keyword evidence="2" id="KW-0378">Hydrolase</keyword>
<feature type="domain" description="Peptidase M28" evidence="1">
    <location>
        <begin position="243"/>
        <end position="441"/>
    </location>
</feature>
<accession>W4QZ85</accession>
<evidence type="ECO:0000259" key="1">
    <source>
        <dbReference type="Pfam" id="PF04389"/>
    </source>
</evidence>
<dbReference type="OrthoDB" id="345880at2"/>
<keyword evidence="2" id="KW-0031">Aminopeptidase</keyword>
<dbReference type="InterPro" id="IPR046450">
    <property type="entry name" value="PA_dom_sf"/>
</dbReference>
<keyword evidence="3" id="KW-1185">Reference proteome</keyword>
<evidence type="ECO:0000313" key="2">
    <source>
        <dbReference type="EMBL" id="GAE36973.1"/>
    </source>
</evidence>
<dbReference type="Proteomes" id="UP000018896">
    <property type="component" value="Unassembled WGS sequence"/>
</dbReference>
<name>W4QZ85_HALA3</name>
<dbReference type="GO" id="GO:0004177">
    <property type="term" value="F:aminopeptidase activity"/>
    <property type="evidence" value="ECO:0007669"/>
    <property type="project" value="UniProtKB-KW"/>
</dbReference>
<dbReference type="RefSeq" id="WP_035667275.1">
    <property type="nucleotide sequence ID" value="NZ_BAUV01000048.1"/>
</dbReference>
<protein>
    <submittedName>
        <fullName evidence="2">Aminopeptidase</fullName>
    </submittedName>
</protein>
<keyword evidence="2" id="KW-0645">Protease</keyword>
<dbReference type="Pfam" id="PF04389">
    <property type="entry name" value="Peptidase_M28"/>
    <property type="match status" value="1"/>
</dbReference>